<protein>
    <recommendedName>
        <fullName evidence="5">Major tail protein</fullName>
    </recommendedName>
</protein>
<dbReference type="EMBL" id="QNSA01000005">
    <property type="protein sequence ID" value="RBP74109.1"/>
    <property type="molecule type" value="Genomic_DNA"/>
</dbReference>
<dbReference type="AlphaFoldDB" id="A0A368V175"/>
<dbReference type="Proteomes" id="UP000252795">
    <property type="component" value="Unassembled WGS sequence"/>
</dbReference>
<evidence type="ECO:0000313" key="2">
    <source>
        <dbReference type="EMBL" id="RCW34858.1"/>
    </source>
</evidence>
<proteinExistence type="predicted"/>
<organism evidence="2 3">
    <name type="scientific">Marinobacter nauticus</name>
    <name type="common">Marinobacter hydrocarbonoclasticus</name>
    <name type="synonym">Marinobacter aquaeolei</name>
    <dbReference type="NCBI Taxonomy" id="2743"/>
    <lineage>
        <taxon>Bacteria</taxon>
        <taxon>Pseudomonadati</taxon>
        <taxon>Pseudomonadota</taxon>
        <taxon>Gammaproteobacteria</taxon>
        <taxon>Pseudomonadales</taxon>
        <taxon>Marinobacteraceae</taxon>
        <taxon>Marinobacter</taxon>
    </lineage>
</organism>
<dbReference type="EMBL" id="QPJB01000005">
    <property type="protein sequence ID" value="RCW34858.1"/>
    <property type="molecule type" value="Genomic_DNA"/>
</dbReference>
<reference evidence="2 3" key="1">
    <citation type="submission" date="2018-07" db="EMBL/GenBank/DDBJ databases">
        <title>Freshwater and sediment microbial communities from various areas in North America, analyzing microbe dynamics in response to fracking.</title>
        <authorList>
            <person name="Lamendella R."/>
        </authorList>
    </citation>
    <scope>NUCLEOTIDE SEQUENCE [LARGE SCALE GENOMIC DNA]</scope>
    <source>
        <strain evidence="2 3">114E</strain>
        <strain evidence="1 4">114E_o</strain>
    </source>
</reference>
<gene>
    <name evidence="2" type="ORF">DET51_105234</name>
    <name evidence="1" type="ORF">DET64_105235</name>
</gene>
<accession>A0A368V175</accession>
<dbReference type="InterPro" id="IPR016893">
    <property type="entry name" value="UCP028589"/>
</dbReference>
<dbReference type="RefSeq" id="WP_113879725.1">
    <property type="nucleotide sequence ID" value="NZ_QNSA01000005.1"/>
</dbReference>
<evidence type="ECO:0000313" key="4">
    <source>
        <dbReference type="Proteomes" id="UP000253065"/>
    </source>
</evidence>
<evidence type="ECO:0000313" key="1">
    <source>
        <dbReference type="EMBL" id="RBP74109.1"/>
    </source>
</evidence>
<keyword evidence="4" id="KW-1185">Reference proteome</keyword>
<sequence>MAYREESYIGNGKIWMRRRGSADPFREVGNCSALTLGVTTEESSLPNYRGGGGEANKRERITAVALSVTAHDFNAENIAVGLRGDVSAVASGTEASEVHPGANSGLIRTNKLIDTSQPVTVTGPSASPSHTLGTDFNVSAAGIEVIEGGAITDAADVEITYESVATDVVDALMNSGEENEIVFDGLNEAQSGAPVVVDVWRAKAGAAEELALIGDEYGALTLPYAVLLDTAKEAAGESGYFRVHKKVLS</sequence>
<name>A0A368V175_MARNT</name>
<evidence type="ECO:0008006" key="5">
    <source>
        <dbReference type="Google" id="ProtNLM"/>
    </source>
</evidence>
<comment type="caution">
    <text evidence="2">The sequence shown here is derived from an EMBL/GenBank/DDBJ whole genome shotgun (WGS) entry which is preliminary data.</text>
</comment>
<dbReference type="PIRSF" id="PIRSF028589">
    <property type="entry name" value="UCP028589"/>
    <property type="match status" value="1"/>
</dbReference>
<evidence type="ECO:0000313" key="3">
    <source>
        <dbReference type="Proteomes" id="UP000252795"/>
    </source>
</evidence>
<dbReference type="Proteomes" id="UP000253065">
    <property type="component" value="Unassembled WGS sequence"/>
</dbReference>